<feature type="region of interest" description="Disordered" evidence="1">
    <location>
        <begin position="267"/>
        <end position="288"/>
    </location>
</feature>
<feature type="compositionally biased region" description="Acidic residues" evidence="1">
    <location>
        <begin position="98"/>
        <end position="108"/>
    </location>
</feature>
<name>A0ABS6ZEJ7_9ACTN</name>
<dbReference type="Proteomes" id="UP000812013">
    <property type="component" value="Unassembled WGS sequence"/>
</dbReference>
<reference evidence="2 3" key="1">
    <citation type="submission" date="2019-12" db="EMBL/GenBank/DDBJ databases">
        <title>Genome sequence of Streptomyces bambusae.</title>
        <authorList>
            <person name="Bansal K."/>
            <person name="Choksket S."/>
            <person name="Korpole S."/>
            <person name="Patil P.B."/>
        </authorList>
    </citation>
    <scope>NUCLEOTIDE SEQUENCE [LARGE SCALE GENOMIC DNA]</scope>
    <source>
        <strain evidence="2 3">SK60</strain>
    </source>
</reference>
<evidence type="ECO:0000313" key="2">
    <source>
        <dbReference type="EMBL" id="MBW5485075.1"/>
    </source>
</evidence>
<evidence type="ECO:0000256" key="1">
    <source>
        <dbReference type="SAM" id="MobiDB-lite"/>
    </source>
</evidence>
<evidence type="ECO:0000313" key="3">
    <source>
        <dbReference type="Proteomes" id="UP000812013"/>
    </source>
</evidence>
<proteinExistence type="predicted"/>
<organism evidence="2 3">
    <name type="scientific">Streptomyces bambusae</name>
    <dbReference type="NCBI Taxonomy" id="1550616"/>
    <lineage>
        <taxon>Bacteria</taxon>
        <taxon>Bacillati</taxon>
        <taxon>Actinomycetota</taxon>
        <taxon>Actinomycetes</taxon>
        <taxon>Kitasatosporales</taxon>
        <taxon>Streptomycetaceae</taxon>
        <taxon>Streptomyces</taxon>
    </lineage>
</organism>
<dbReference type="EMBL" id="WTFF01000216">
    <property type="protein sequence ID" value="MBW5485075.1"/>
    <property type="molecule type" value="Genomic_DNA"/>
</dbReference>
<sequence>MRHESHFTVVGNHLAQHPELSLMARGLALYIQSLPAGSPIGIKDLSGQLPEGEYRIGKALRELEVHGYLSRNRERLRSGQLVTRTFSYNAPRATCDDSPPEPPDDGGLDGDGPYEGGPYDAGLDGGGDCPPMAPDPAPHPDSDPAPAPDPHPAPAPDPTPEPEVLPSPSAPEAAQAPEGVQAPEGAQAPDEAARTLGQAWKLLAELRSSDPRLTLSVADIHRLAPDAARWLENGMRPSAVSRALTAGLPADLRYPAGILAYRLATQLPPPLPAPDPDPAPTPPPQPDMPPLLRIVDCQGPCGRVIRASEPGLCADCRIAQEQAVA</sequence>
<accession>A0ABS6ZEJ7</accession>
<gene>
    <name evidence="2" type="ORF">GPJ59_25150</name>
</gene>
<protein>
    <submittedName>
        <fullName evidence="2">Helix-turn-helix domain-containing protein</fullName>
    </submittedName>
</protein>
<comment type="caution">
    <text evidence="2">The sequence shown here is derived from an EMBL/GenBank/DDBJ whole genome shotgun (WGS) entry which is preliminary data.</text>
</comment>
<keyword evidence="3" id="KW-1185">Reference proteome</keyword>
<feature type="region of interest" description="Disordered" evidence="1">
    <location>
        <begin position="88"/>
        <end position="192"/>
    </location>
</feature>
<feature type="compositionally biased region" description="Pro residues" evidence="1">
    <location>
        <begin position="131"/>
        <end position="169"/>
    </location>
</feature>